<keyword evidence="2" id="KW-1133">Transmembrane helix</keyword>
<feature type="transmembrane region" description="Helical" evidence="2">
    <location>
        <begin position="328"/>
        <end position="349"/>
    </location>
</feature>
<keyword evidence="5" id="KW-1185">Reference proteome</keyword>
<evidence type="ECO:0000313" key="4">
    <source>
        <dbReference type="EMBL" id="CAI9768692.1"/>
    </source>
</evidence>
<protein>
    <submittedName>
        <fullName evidence="4">Uncharacterized protein</fullName>
    </submittedName>
</protein>
<proteinExistence type="predicted"/>
<feature type="region of interest" description="Disordered" evidence="1">
    <location>
        <begin position="38"/>
        <end position="77"/>
    </location>
</feature>
<feature type="chain" id="PRO_5041926156" evidence="3">
    <location>
        <begin position="35"/>
        <end position="450"/>
    </location>
</feature>
<dbReference type="PANTHER" id="PTHR36807:SF2">
    <property type="entry name" value="PHOSPHOGLYCOLATE PHOSPHATASE"/>
    <property type="match status" value="1"/>
</dbReference>
<sequence length="450" mass="49441">MAKSKSSSSEASTKSYMFLLLLGFLFISLVLVHSSDPGKPSMKTAVSSTRRLVQDAPKASATNSMDVHVRPKKRQNSHTWREFGAGAHEVPSGPNPISNKVSFLGDILGTEALAISKMYLHSRGNVLEGRSFVPKTFDDSTPRNRYGKTCKFNQFSAQNAWKLIAPHSRILNVIPQQKTFMRCRCISALVNADAPITSDWVPVVDQVLLLVSITLTYMAGVIPAEKLPYNTQTKISEVNGVPENSSFSGSATANYNEVYLEFAWDIVKGKLVDSLSFIQNGVNVGDRVAELEEGHKKQPSSLCAVAEGPRMRLLWATFQWLKNEAGTVFLIALELYPIPFVAICFVLGWEWRWGLVGKAEAESGSGALIHSFYTAFTKIRFFGMVNAYDVIFATKKPTTWICNCPRCSNDNFSPGNPFAEIGGANNLNNTIMIQHLYSISSLASATNASA</sequence>
<name>A0AAD1ZF40_9LAMI</name>
<dbReference type="Proteomes" id="UP000834106">
    <property type="component" value="Chromosome 9"/>
</dbReference>
<reference evidence="4" key="1">
    <citation type="submission" date="2023-05" db="EMBL/GenBank/DDBJ databases">
        <authorList>
            <person name="Huff M."/>
        </authorList>
    </citation>
    <scope>NUCLEOTIDE SEQUENCE</scope>
</reference>
<keyword evidence="2" id="KW-0812">Transmembrane</keyword>
<evidence type="ECO:0000313" key="5">
    <source>
        <dbReference type="Proteomes" id="UP000834106"/>
    </source>
</evidence>
<dbReference type="EMBL" id="OU503044">
    <property type="protein sequence ID" value="CAI9768692.1"/>
    <property type="molecule type" value="Genomic_DNA"/>
</dbReference>
<evidence type="ECO:0000256" key="3">
    <source>
        <dbReference type="SAM" id="SignalP"/>
    </source>
</evidence>
<keyword evidence="3" id="KW-0732">Signal</keyword>
<accession>A0AAD1ZF40</accession>
<keyword evidence="2" id="KW-0472">Membrane</keyword>
<organism evidence="4 5">
    <name type="scientific">Fraxinus pennsylvanica</name>
    <dbReference type="NCBI Taxonomy" id="56036"/>
    <lineage>
        <taxon>Eukaryota</taxon>
        <taxon>Viridiplantae</taxon>
        <taxon>Streptophyta</taxon>
        <taxon>Embryophyta</taxon>
        <taxon>Tracheophyta</taxon>
        <taxon>Spermatophyta</taxon>
        <taxon>Magnoliopsida</taxon>
        <taxon>eudicotyledons</taxon>
        <taxon>Gunneridae</taxon>
        <taxon>Pentapetalae</taxon>
        <taxon>asterids</taxon>
        <taxon>lamiids</taxon>
        <taxon>Lamiales</taxon>
        <taxon>Oleaceae</taxon>
        <taxon>Oleeae</taxon>
        <taxon>Fraxinus</taxon>
    </lineage>
</organism>
<dbReference type="AlphaFoldDB" id="A0AAD1ZF40"/>
<dbReference type="PANTHER" id="PTHR36807">
    <property type="entry name" value="PHOSPHOGLYCOLATE PHOSPHATASE"/>
    <property type="match status" value="1"/>
</dbReference>
<evidence type="ECO:0000256" key="2">
    <source>
        <dbReference type="SAM" id="Phobius"/>
    </source>
</evidence>
<feature type="signal peptide" evidence="3">
    <location>
        <begin position="1"/>
        <end position="34"/>
    </location>
</feature>
<gene>
    <name evidence="4" type="ORF">FPE_LOCUS16122</name>
</gene>
<evidence type="ECO:0000256" key="1">
    <source>
        <dbReference type="SAM" id="MobiDB-lite"/>
    </source>
</evidence>